<proteinExistence type="predicted"/>
<sequence>MRVPTELTRWPKGAKRFAGCSSFGFGGANAHIVMEGFEQVSERMPLQRSLSRSPSHCSSEPDSGSPAILFLSATTESALKQAVSDWHKFLTDVVGHDGRYFSDVLTTAAIRRQHQEYRLCVLARSPRETAEQLRLKIEHDPRVAYNVIEGKSLSGIGTGTQRLVFVFSGMGTQWWGMARQLALDEPRFSSVIKRIDKILRKCGAKWSLLSLLTDEGDKEKIHFTDIAQPAIVATQIALSELYGMWGIVPDAVVGASVGEVAAAHVAGLLSLETAIKLIYTRGRQLRKTSGSGAMVAVLHSPDEVRTKLESSEYVSVIDIACINSPKQVVLSGEKESLNQFIDILRKDGIRCVTLKVNNAYHSYQQEEIHKDFMKRAKFFDAKSTKESSAMIPQIPIVSTVTGDYLGREEALTADYWWRNIRNPVLFKDAIEKLTIDGYTCFLEVSPHPSLSSAVRDTISSMDPKPSKVVVTSTLRRSTDTREIADDRMFLMRSLARLHVEGYEFDLRPLFRKLRSQRVVSLPTYPWQRVLCSASTDVSAELFRFPAKNHPLLGKRTVLSHLSADNSPSIWTTTFSEDTLPWLQDHKLQGSIVLPAAAFTEALLEASGKYLTNKSATTLRDVKFERFVFASDLSGSLETTIEGRPRDADLTIKSFNETERIWTTNCKASLDTVGSTRDSFHKLEDGMDTYKLGTDDIRRRCPHDVGKHDFYKRLWKGGFHLGEMFKCTKVAYFSQDYGEALIYASITDQLDQEFKRYNFHPALLDVAFQGFGICEMFRQTEKARNSKQLFRTWFQVPRSVKKVRMEGKAPKSVVFHVQVQSTPSGSIGNVVAADTTSQRVFAQWESIVFQNVNSNEPQEKVQLWRRDWSLIHLSPDESMVSRAKRPKLTRPLSAIGAENPGAVIIIKDKRGIAADLRKRMEIENVVSVLDSRILFDSDERFRRVLRSLGQVTDVILLSSLDVQGLPKLNEISKSDFNEAQKVTSLTPIYLYRAIRTYYTKSKPRLWLLPKDASLSLTWTLLIL</sequence>
<dbReference type="SUPFAM" id="SSF52151">
    <property type="entry name" value="FabD/lysophospholipase-like"/>
    <property type="match status" value="1"/>
</dbReference>
<dbReference type="SMART" id="SM00827">
    <property type="entry name" value="PKS_AT"/>
    <property type="match status" value="1"/>
</dbReference>
<dbReference type="Gene3D" id="3.30.70.3290">
    <property type="match status" value="1"/>
</dbReference>
<feature type="domain" description="PKS/mFAS DH" evidence="4">
    <location>
        <begin position="549"/>
        <end position="857"/>
    </location>
</feature>
<dbReference type="SMART" id="SM00826">
    <property type="entry name" value="PKS_DH"/>
    <property type="match status" value="1"/>
</dbReference>
<dbReference type="InterPro" id="IPR001227">
    <property type="entry name" value="Ac_transferase_dom_sf"/>
</dbReference>
<organism evidence="5 6">
    <name type="scientific">Stichopus japonicus</name>
    <name type="common">Sea cucumber</name>
    <dbReference type="NCBI Taxonomy" id="307972"/>
    <lineage>
        <taxon>Eukaryota</taxon>
        <taxon>Metazoa</taxon>
        <taxon>Echinodermata</taxon>
        <taxon>Eleutherozoa</taxon>
        <taxon>Echinozoa</taxon>
        <taxon>Holothuroidea</taxon>
        <taxon>Aspidochirotacea</taxon>
        <taxon>Aspidochirotida</taxon>
        <taxon>Stichopodidae</taxon>
        <taxon>Apostichopus</taxon>
    </lineage>
</organism>
<name>A0A2G8K1Q9_STIJA</name>
<feature type="active site" description="Proton acceptor; for dehydratase activity" evidence="3">
    <location>
        <position position="585"/>
    </location>
</feature>
<feature type="region of interest" description="C-terminal hotdog fold" evidence="3">
    <location>
        <begin position="701"/>
        <end position="857"/>
    </location>
</feature>
<evidence type="ECO:0000256" key="1">
    <source>
        <dbReference type="ARBA" id="ARBA00022450"/>
    </source>
</evidence>
<dbReference type="PANTHER" id="PTHR43775">
    <property type="entry name" value="FATTY ACID SYNTHASE"/>
    <property type="match status" value="1"/>
</dbReference>
<evidence type="ECO:0000256" key="3">
    <source>
        <dbReference type="PROSITE-ProRule" id="PRU01363"/>
    </source>
</evidence>
<dbReference type="UniPathway" id="UPA00094"/>
<dbReference type="EMBL" id="MRZV01000980">
    <property type="protein sequence ID" value="PIK41899.1"/>
    <property type="molecule type" value="Genomic_DNA"/>
</dbReference>
<evidence type="ECO:0000313" key="5">
    <source>
        <dbReference type="EMBL" id="PIK41899.1"/>
    </source>
</evidence>
<evidence type="ECO:0000256" key="2">
    <source>
        <dbReference type="ARBA" id="ARBA00022553"/>
    </source>
</evidence>
<dbReference type="InterPro" id="IPR032821">
    <property type="entry name" value="PKS_assoc"/>
</dbReference>
<dbReference type="Gene3D" id="3.40.366.10">
    <property type="entry name" value="Malonyl-Coenzyme A Acyl Carrier Protein, domain 2"/>
    <property type="match status" value="1"/>
</dbReference>
<feature type="active site" description="Proton donor; for dehydratase activity" evidence="3">
    <location>
        <position position="764"/>
    </location>
</feature>
<dbReference type="InterPro" id="IPR016036">
    <property type="entry name" value="Malonyl_transacylase_ACP-bd"/>
</dbReference>
<dbReference type="PROSITE" id="PS52019">
    <property type="entry name" value="PKS_MFAS_DH"/>
    <property type="match status" value="1"/>
</dbReference>
<dbReference type="InterPro" id="IPR016035">
    <property type="entry name" value="Acyl_Trfase/lysoPLipase"/>
</dbReference>
<keyword evidence="2" id="KW-0597">Phosphoprotein</keyword>
<dbReference type="Pfam" id="PF16197">
    <property type="entry name" value="KAsynt_C_assoc"/>
    <property type="match status" value="1"/>
</dbReference>
<dbReference type="Gene3D" id="3.40.47.10">
    <property type="match status" value="1"/>
</dbReference>
<dbReference type="InterPro" id="IPR050091">
    <property type="entry name" value="PKS_NRPS_Biosynth_Enz"/>
</dbReference>
<keyword evidence="1" id="KW-0596">Phosphopantetheine</keyword>
<protein>
    <submittedName>
        <fullName evidence="5">Polyketide synthase 2</fullName>
    </submittedName>
</protein>
<dbReference type="InterPro" id="IPR049552">
    <property type="entry name" value="PKS_DH_N"/>
</dbReference>
<dbReference type="GO" id="GO:0004312">
    <property type="term" value="F:fatty acid synthase activity"/>
    <property type="evidence" value="ECO:0007669"/>
    <property type="project" value="TreeGrafter"/>
</dbReference>
<dbReference type="Pfam" id="PF14765">
    <property type="entry name" value="PS-DH"/>
    <property type="match status" value="1"/>
</dbReference>
<dbReference type="Proteomes" id="UP000230750">
    <property type="component" value="Unassembled WGS sequence"/>
</dbReference>
<comment type="caution">
    <text evidence="5">The sequence shown here is derived from an EMBL/GenBank/DDBJ whole genome shotgun (WGS) entry which is preliminary data.</text>
</comment>
<keyword evidence="6" id="KW-1185">Reference proteome</keyword>
<dbReference type="InterPro" id="IPR049900">
    <property type="entry name" value="PKS_mFAS_DH"/>
</dbReference>
<dbReference type="InterPro" id="IPR042104">
    <property type="entry name" value="PKS_dehydratase_sf"/>
</dbReference>
<dbReference type="InterPro" id="IPR049551">
    <property type="entry name" value="PKS_DH_C"/>
</dbReference>
<feature type="region of interest" description="N-terminal hotdog fold" evidence="3">
    <location>
        <begin position="549"/>
        <end position="676"/>
    </location>
</feature>
<dbReference type="SUPFAM" id="SSF55048">
    <property type="entry name" value="Probable ACP-binding domain of malonyl-CoA ACP transacylase"/>
    <property type="match status" value="1"/>
</dbReference>
<dbReference type="PANTHER" id="PTHR43775:SF37">
    <property type="entry name" value="SI:DKEY-61P9.11"/>
    <property type="match status" value="1"/>
</dbReference>
<accession>A0A2G8K1Q9</accession>
<dbReference type="InterPro" id="IPR020807">
    <property type="entry name" value="PKS_DH"/>
</dbReference>
<dbReference type="Pfam" id="PF00698">
    <property type="entry name" value="Acyl_transf_1"/>
    <property type="match status" value="1"/>
</dbReference>
<dbReference type="Pfam" id="PF21089">
    <property type="entry name" value="PKS_DH_N"/>
    <property type="match status" value="1"/>
</dbReference>
<dbReference type="Gene3D" id="3.10.129.110">
    <property type="entry name" value="Polyketide synthase dehydratase"/>
    <property type="match status" value="1"/>
</dbReference>
<dbReference type="STRING" id="307972.A0A2G8K1Q9"/>
<dbReference type="InterPro" id="IPR014043">
    <property type="entry name" value="Acyl_transferase_dom"/>
</dbReference>
<dbReference type="OrthoDB" id="329835at2759"/>
<dbReference type="AlphaFoldDB" id="A0A2G8K1Q9"/>
<dbReference type="GO" id="GO:0006633">
    <property type="term" value="P:fatty acid biosynthetic process"/>
    <property type="evidence" value="ECO:0007669"/>
    <property type="project" value="UniProtKB-UniPathway"/>
</dbReference>
<dbReference type="InterPro" id="IPR016039">
    <property type="entry name" value="Thiolase-like"/>
</dbReference>
<evidence type="ECO:0000313" key="6">
    <source>
        <dbReference type="Proteomes" id="UP000230750"/>
    </source>
</evidence>
<evidence type="ECO:0000259" key="4">
    <source>
        <dbReference type="PROSITE" id="PS52019"/>
    </source>
</evidence>
<gene>
    <name evidence="5" type="ORF">BSL78_21254</name>
</gene>
<reference evidence="5 6" key="1">
    <citation type="journal article" date="2017" name="PLoS Biol.">
        <title>The sea cucumber genome provides insights into morphological evolution and visceral regeneration.</title>
        <authorList>
            <person name="Zhang X."/>
            <person name="Sun L."/>
            <person name="Yuan J."/>
            <person name="Sun Y."/>
            <person name="Gao Y."/>
            <person name="Zhang L."/>
            <person name="Li S."/>
            <person name="Dai H."/>
            <person name="Hamel J.F."/>
            <person name="Liu C."/>
            <person name="Yu Y."/>
            <person name="Liu S."/>
            <person name="Lin W."/>
            <person name="Guo K."/>
            <person name="Jin S."/>
            <person name="Xu P."/>
            <person name="Storey K.B."/>
            <person name="Huan P."/>
            <person name="Zhang T."/>
            <person name="Zhou Y."/>
            <person name="Zhang J."/>
            <person name="Lin C."/>
            <person name="Li X."/>
            <person name="Xing L."/>
            <person name="Huo D."/>
            <person name="Sun M."/>
            <person name="Wang L."/>
            <person name="Mercier A."/>
            <person name="Li F."/>
            <person name="Yang H."/>
            <person name="Xiang J."/>
        </authorList>
    </citation>
    <scope>NUCLEOTIDE SEQUENCE [LARGE SCALE GENOMIC DNA]</scope>
    <source>
        <strain evidence="5">Shaxun</strain>
        <tissue evidence="5">Muscle</tissue>
    </source>
</reference>